<dbReference type="GeneID" id="89929070"/>
<dbReference type="EMBL" id="JAVRRT010000012">
    <property type="protein sequence ID" value="KAK5167005.1"/>
    <property type="molecule type" value="Genomic_DNA"/>
</dbReference>
<feature type="signal peptide" evidence="2">
    <location>
        <begin position="1"/>
        <end position="19"/>
    </location>
</feature>
<dbReference type="Proteomes" id="UP001337655">
    <property type="component" value="Unassembled WGS sequence"/>
</dbReference>
<dbReference type="RefSeq" id="XP_064656813.1">
    <property type="nucleotide sequence ID" value="XM_064804971.1"/>
</dbReference>
<feature type="region of interest" description="Disordered" evidence="1">
    <location>
        <begin position="24"/>
        <end position="58"/>
    </location>
</feature>
<gene>
    <name evidence="3" type="ORF">LTR77_007734</name>
</gene>
<reference evidence="3 4" key="1">
    <citation type="submission" date="2023-08" db="EMBL/GenBank/DDBJ databases">
        <title>Black Yeasts Isolated from many extreme environments.</title>
        <authorList>
            <person name="Coleine C."/>
            <person name="Stajich J.E."/>
            <person name="Selbmann L."/>
        </authorList>
    </citation>
    <scope>NUCLEOTIDE SEQUENCE [LARGE SCALE GENOMIC DNA]</scope>
    <source>
        <strain evidence="3 4">CCFEE 5935</strain>
    </source>
</reference>
<evidence type="ECO:0000256" key="1">
    <source>
        <dbReference type="SAM" id="MobiDB-lite"/>
    </source>
</evidence>
<protein>
    <recommendedName>
        <fullName evidence="5">Hydrophobin</fullName>
    </recommendedName>
</protein>
<dbReference type="AlphaFoldDB" id="A0AAV9P5Q6"/>
<evidence type="ECO:0000313" key="4">
    <source>
        <dbReference type="Proteomes" id="UP001337655"/>
    </source>
</evidence>
<sequence>MHYAKYLTVIAVLATSVIAAPAAEPEANKGNGNGGDKGGKGGKKGNGGNKQTNGCGQNNRGFCCDTDSFGKYVTCKLTDSDCSNTQTQVCCNANNSIQVCLGNVPIIL</sequence>
<evidence type="ECO:0000313" key="3">
    <source>
        <dbReference type="EMBL" id="KAK5167005.1"/>
    </source>
</evidence>
<name>A0AAV9P5Q6_9PEZI</name>
<evidence type="ECO:0000256" key="2">
    <source>
        <dbReference type="SAM" id="SignalP"/>
    </source>
</evidence>
<feature type="compositionally biased region" description="Low complexity" evidence="1">
    <location>
        <begin position="49"/>
        <end position="58"/>
    </location>
</feature>
<accession>A0AAV9P5Q6</accession>
<evidence type="ECO:0008006" key="5">
    <source>
        <dbReference type="Google" id="ProtNLM"/>
    </source>
</evidence>
<proteinExistence type="predicted"/>
<keyword evidence="4" id="KW-1185">Reference proteome</keyword>
<comment type="caution">
    <text evidence="3">The sequence shown here is derived from an EMBL/GenBank/DDBJ whole genome shotgun (WGS) entry which is preliminary data.</text>
</comment>
<keyword evidence="2" id="KW-0732">Signal</keyword>
<feature type="chain" id="PRO_5043362049" description="Hydrophobin" evidence="2">
    <location>
        <begin position="20"/>
        <end position="108"/>
    </location>
</feature>
<organism evidence="3 4">
    <name type="scientific">Saxophila tyrrhenica</name>
    <dbReference type="NCBI Taxonomy" id="1690608"/>
    <lineage>
        <taxon>Eukaryota</taxon>
        <taxon>Fungi</taxon>
        <taxon>Dikarya</taxon>
        <taxon>Ascomycota</taxon>
        <taxon>Pezizomycotina</taxon>
        <taxon>Dothideomycetes</taxon>
        <taxon>Dothideomycetidae</taxon>
        <taxon>Mycosphaerellales</taxon>
        <taxon>Extremaceae</taxon>
        <taxon>Saxophila</taxon>
    </lineage>
</organism>